<keyword evidence="2" id="KW-0012">Acyltransferase</keyword>
<dbReference type="CDD" id="cd04301">
    <property type="entry name" value="NAT_SF"/>
    <property type="match status" value="1"/>
</dbReference>
<evidence type="ECO:0000256" key="2">
    <source>
        <dbReference type="ARBA" id="ARBA00023315"/>
    </source>
</evidence>
<protein>
    <submittedName>
        <fullName evidence="4">GNAT superfamily N-acetyltransferase</fullName>
    </submittedName>
</protein>
<dbReference type="PANTHER" id="PTHR43877">
    <property type="entry name" value="AMINOALKYLPHOSPHONATE N-ACETYLTRANSFERASE-RELATED-RELATED"/>
    <property type="match status" value="1"/>
</dbReference>
<evidence type="ECO:0000313" key="5">
    <source>
        <dbReference type="Proteomes" id="UP000638648"/>
    </source>
</evidence>
<sequence>MRIPELKIVAIELDDEAGLRAWYDANAAGLAAGRVDATNATFQETLVAYQRPSAHQRNEVFAALDGDGVVGTGNLALPLRENQRLALFHVVVEPEHRGAGVGSALYEYVEERARTEGRTSLLTDIYLPEGVEPADWPGISFATRRGFSLRNTELRRQSRLPADDARLAALATKAAERASAYRLESWTGACPEPYAEQYARFRGLLSVEAPSGGVEYEPEIWDVERLREDEARTFGRGRTLHVTVAVAPDGSLAGHTALRVSQHDPSRAYQADTLVLPDHRGHRLGLALKVTNLRILQERHPEVARIETWNAVQNGPMVAINEELGFRIVESVQDWQRDL</sequence>
<dbReference type="Pfam" id="PF00583">
    <property type="entry name" value="Acetyltransf_1"/>
    <property type="match status" value="2"/>
</dbReference>
<reference evidence="4" key="1">
    <citation type="submission" date="2020-10" db="EMBL/GenBank/DDBJ databases">
        <title>Sequencing the genomes of 1000 actinobacteria strains.</title>
        <authorList>
            <person name="Klenk H.-P."/>
        </authorList>
    </citation>
    <scope>NUCLEOTIDE SEQUENCE</scope>
    <source>
        <strain evidence="4">DSM 45354</strain>
    </source>
</reference>
<dbReference type="InterPro" id="IPR016181">
    <property type="entry name" value="Acyl_CoA_acyltransferase"/>
</dbReference>
<feature type="domain" description="N-acetyltransferase" evidence="3">
    <location>
        <begin position="6"/>
        <end position="176"/>
    </location>
</feature>
<dbReference type="InterPro" id="IPR050832">
    <property type="entry name" value="Bact_Acetyltransf"/>
</dbReference>
<dbReference type="SUPFAM" id="SSF55729">
    <property type="entry name" value="Acyl-CoA N-acyltransferases (Nat)"/>
    <property type="match status" value="2"/>
</dbReference>
<dbReference type="AlphaFoldDB" id="A0A927MXW6"/>
<evidence type="ECO:0000259" key="3">
    <source>
        <dbReference type="PROSITE" id="PS51186"/>
    </source>
</evidence>
<dbReference type="InterPro" id="IPR000182">
    <property type="entry name" value="GNAT_dom"/>
</dbReference>
<dbReference type="RefSeq" id="WP_337917818.1">
    <property type="nucleotide sequence ID" value="NZ_BAABJL010000202.1"/>
</dbReference>
<dbReference type="Proteomes" id="UP000638648">
    <property type="component" value="Unassembled WGS sequence"/>
</dbReference>
<feature type="domain" description="N-acetyltransferase" evidence="3">
    <location>
        <begin position="199"/>
        <end position="339"/>
    </location>
</feature>
<organism evidence="4 5">
    <name type="scientific">Actinopolymorpha pittospori</name>
    <dbReference type="NCBI Taxonomy" id="648752"/>
    <lineage>
        <taxon>Bacteria</taxon>
        <taxon>Bacillati</taxon>
        <taxon>Actinomycetota</taxon>
        <taxon>Actinomycetes</taxon>
        <taxon>Propionibacteriales</taxon>
        <taxon>Actinopolymorphaceae</taxon>
        <taxon>Actinopolymorpha</taxon>
    </lineage>
</organism>
<name>A0A927MXW6_9ACTN</name>
<dbReference type="GO" id="GO:0016747">
    <property type="term" value="F:acyltransferase activity, transferring groups other than amino-acyl groups"/>
    <property type="evidence" value="ECO:0007669"/>
    <property type="project" value="InterPro"/>
</dbReference>
<evidence type="ECO:0000256" key="1">
    <source>
        <dbReference type="ARBA" id="ARBA00022679"/>
    </source>
</evidence>
<evidence type="ECO:0000313" key="4">
    <source>
        <dbReference type="EMBL" id="MBE1607313.1"/>
    </source>
</evidence>
<proteinExistence type="predicted"/>
<dbReference type="EMBL" id="JADBEM010000001">
    <property type="protein sequence ID" value="MBE1607313.1"/>
    <property type="molecule type" value="Genomic_DNA"/>
</dbReference>
<dbReference type="Gene3D" id="3.40.630.30">
    <property type="match status" value="1"/>
</dbReference>
<keyword evidence="5" id="KW-1185">Reference proteome</keyword>
<dbReference type="PROSITE" id="PS51186">
    <property type="entry name" value="GNAT"/>
    <property type="match status" value="2"/>
</dbReference>
<accession>A0A927MXW6</accession>
<gene>
    <name evidence="4" type="ORF">HEB94_004161</name>
</gene>
<comment type="caution">
    <text evidence="4">The sequence shown here is derived from an EMBL/GenBank/DDBJ whole genome shotgun (WGS) entry which is preliminary data.</text>
</comment>
<keyword evidence="1" id="KW-0808">Transferase</keyword>